<dbReference type="EMBL" id="SNRY01002621">
    <property type="protein sequence ID" value="KAA6324225.1"/>
    <property type="molecule type" value="Genomic_DNA"/>
</dbReference>
<proteinExistence type="predicted"/>
<reference evidence="1" key="1">
    <citation type="submission" date="2019-03" db="EMBL/GenBank/DDBJ databases">
        <title>Single cell metagenomics reveals metabolic interactions within the superorganism composed of flagellate Streblomastix strix and complex community of Bacteroidetes bacteria on its surface.</title>
        <authorList>
            <person name="Treitli S.C."/>
            <person name="Kolisko M."/>
            <person name="Husnik F."/>
            <person name="Keeling P."/>
            <person name="Hampl V."/>
        </authorList>
    </citation>
    <scope>NUCLEOTIDE SEQUENCE</scope>
    <source>
        <strain evidence="1">STM</strain>
    </source>
</reference>
<comment type="caution">
    <text evidence="1">The sequence shown here is derived from an EMBL/GenBank/DDBJ whole genome shotgun (WGS) entry which is preliminary data.</text>
</comment>
<evidence type="ECO:0000313" key="1">
    <source>
        <dbReference type="EMBL" id="KAA6324225.1"/>
    </source>
</evidence>
<dbReference type="AlphaFoldDB" id="A0A5J4QSD2"/>
<accession>A0A5J4QSD2</accession>
<gene>
    <name evidence="1" type="ORF">EZS27_026423</name>
</gene>
<organism evidence="1">
    <name type="scientific">termite gut metagenome</name>
    <dbReference type="NCBI Taxonomy" id="433724"/>
    <lineage>
        <taxon>unclassified sequences</taxon>
        <taxon>metagenomes</taxon>
        <taxon>organismal metagenomes</taxon>
    </lineage>
</organism>
<sequence length="39" mass="4712">MDVRVEATTMMFCLMERKDLYKDRWMQTDKNLAIVVKNS</sequence>
<protein>
    <submittedName>
        <fullName evidence="1">Uncharacterized protein</fullName>
    </submittedName>
</protein>
<name>A0A5J4QSD2_9ZZZZ</name>